<accession>A0A2A9NXV8</accession>
<dbReference type="PANTHER" id="PTHR22306:SF2">
    <property type="entry name" value="CHROMOSOME 7 OPEN READING FRAME 50"/>
    <property type="match status" value="1"/>
</dbReference>
<dbReference type="OrthoDB" id="10261563at2759"/>
<dbReference type="EMBL" id="KZ301978">
    <property type="protein sequence ID" value="PFH52642.1"/>
    <property type="molecule type" value="Genomic_DNA"/>
</dbReference>
<feature type="region of interest" description="Disordered" evidence="1">
    <location>
        <begin position="91"/>
        <end position="214"/>
    </location>
</feature>
<gene>
    <name evidence="3" type="ORF">AMATHDRAFT_46186</name>
</gene>
<dbReference type="InterPro" id="IPR019327">
    <property type="entry name" value="WKF"/>
</dbReference>
<dbReference type="AlphaFoldDB" id="A0A2A9NXV8"/>
<dbReference type="Pfam" id="PF10180">
    <property type="entry name" value="WKF"/>
    <property type="match status" value="1"/>
</dbReference>
<dbReference type="PANTHER" id="PTHR22306">
    <property type="entry name" value="CHROMOSOME 7 OPEN READING FRAME 50"/>
    <property type="match status" value="1"/>
</dbReference>
<keyword evidence="4" id="KW-1185">Reference proteome</keyword>
<feature type="domain" description="WKF" evidence="2">
    <location>
        <begin position="223"/>
        <end position="282"/>
    </location>
</feature>
<dbReference type="Proteomes" id="UP000242287">
    <property type="component" value="Unassembled WGS sequence"/>
</dbReference>
<name>A0A2A9NXV8_9AGAR</name>
<feature type="compositionally biased region" description="Basic and acidic residues" evidence="1">
    <location>
        <begin position="185"/>
        <end position="204"/>
    </location>
</feature>
<evidence type="ECO:0000256" key="1">
    <source>
        <dbReference type="SAM" id="MobiDB-lite"/>
    </source>
</evidence>
<feature type="region of interest" description="Disordered" evidence="1">
    <location>
        <begin position="289"/>
        <end position="331"/>
    </location>
</feature>
<protein>
    <recommendedName>
        <fullName evidence="2">WKF domain-containing protein</fullName>
    </recommendedName>
</protein>
<evidence type="ECO:0000259" key="2">
    <source>
        <dbReference type="Pfam" id="PF10180"/>
    </source>
</evidence>
<proteinExistence type="predicted"/>
<feature type="region of interest" description="Disordered" evidence="1">
    <location>
        <begin position="1"/>
        <end position="35"/>
    </location>
</feature>
<evidence type="ECO:0000313" key="4">
    <source>
        <dbReference type="Proteomes" id="UP000242287"/>
    </source>
</evidence>
<sequence>MPGRSVGLQGEHEKKKLKNKHRLDGSNVRVAQDHAQVTYDEEARKKEREITSIAAAAVLAEIGSEQIDAKKRKKMLVEDGINEALIHSAVLDANTAMSSTKKRKHKEHREYETEERDGEKEKHKKKTKSKESGKNDVAPDAELLLQEPAIKRKKEKKRNDAKSGACEPSEVGEVNNGKEKKKHERHDGEVTSDEHLGKKQHELPILDPSNDSSLPDQARKALEYAYLQYTSPSEWKFNKARQNWLIRNVWLSKMIPDDHFPLVAWYLKSVKGGVKDTLINACHLNLKGTSESQVTSESGDKKQEATEGETSTGGLFGLSPESLAKPSNTQEIKQERARIILHGLAS</sequence>
<reference evidence="3 4" key="1">
    <citation type="submission" date="2014-02" db="EMBL/GenBank/DDBJ databases">
        <title>Transposable element dynamics among asymbiotic and ectomycorrhizal Amanita fungi.</title>
        <authorList>
            <consortium name="DOE Joint Genome Institute"/>
            <person name="Hess J."/>
            <person name="Skrede I."/>
            <person name="Wolfe B."/>
            <person name="LaButti K."/>
            <person name="Ohm R.A."/>
            <person name="Grigoriev I.V."/>
            <person name="Pringle A."/>
        </authorList>
    </citation>
    <scope>NUCLEOTIDE SEQUENCE [LARGE SCALE GENOMIC DNA]</scope>
    <source>
        <strain evidence="3 4">SKay4041</strain>
    </source>
</reference>
<evidence type="ECO:0000313" key="3">
    <source>
        <dbReference type="EMBL" id="PFH52642.1"/>
    </source>
</evidence>
<organism evidence="3 4">
    <name type="scientific">Amanita thiersii Skay4041</name>
    <dbReference type="NCBI Taxonomy" id="703135"/>
    <lineage>
        <taxon>Eukaryota</taxon>
        <taxon>Fungi</taxon>
        <taxon>Dikarya</taxon>
        <taxon>Basidiomycota</taxon>
        <taxon>Agaricomycotina</taxon>
        <taxon>Agaricomycetes</taxon>
        <taxon>Agaricomycetidae</taxon>
        <taxon>Agaricales</taxon>
        <taxon>Pluteineae</taxon>
        <taxon>Amanitaceae</taxon>
        <taxon>Amanita</taxon>
    </lineage>
</organism>